<evidence type="ECO:0000256" key="7">
    <source>
        <dbReference type="ARBA" id="ARBA00022824"/>
    </source>
</evidence>
<sequence length="158" mass="17303">MSLVARELEAADYHKGFLGLLSQLTVVGTITEAAFAERLEHLKRLGDYLTVVVEDTSTGKIAATATLVVERKFVHQCGLAGHVEDVVVDAGYRGQKLGQRVVERLLEEAQARNCYKVILNCTDANAPFYAKCGFTRKDVQMAKYLNSTPRLPSGTVAD</sequence>
<evidence type="ECO:0000256" key="9">
    <source>
        <dbReference type="ARBA" id="ARBA00023315"/>
    </source>
</evidence>
<comment type="pathway">
    <text evidence="3 11">Nucleotide-sugar biosynthesis; UDP-N-acetyl-alpha-D-glucosamine biosynthesis; N-acetyl-alpha-D-glucosamine 1-phosphate from alpha-D-glucosamine 6-phosphate (route I): step 1/2.</text>
</comment>
<comment type="similarity">
    <text evidence="4 11">Belongs to the acetyltransferase family. GNA1 subfamily.</text>
</comment>
<comment type="subunit">
    <text evidence="5 11">Homodimer.</text>
</comment>
<dbReference type="EMBL" id="JALJOR010000009">
    <property type="protein sequence ID" value="KAK9811248.1"/>
    <property type="molecule type" value="Genomic_DNA"/>
</dbReference>
<keyword evidence="6 11" id="KW-0808">Transferase</keyword>
<name>A0AAW1PMV9_9CHLO</name>
<feature type="domain" description="N-acetyltransferase" evidence="12">
    <location>
        <begin position="3"/>
        <end position="158"/>
    </location>
</feature>
<comment type="catalytic activity">
    <reaction evidence="10 11">
        <text>D-glucosamine 6-phosphate + acetyl-CoA = N-acetyl-D-glucosamine 6-phosphate + CoA + H(+)</text>
        <dbReference type="Rhea" id="RHEA:10292"/>
        <dbReference type="ChEBI" id="CHEBI:15378"/>
        <dbReference type="ChEBI" id="CHEBI:57287"/>
        <dbReference type="ChEBI" id="CHEBI:57288"/>
        <dbReference type="ChEBI" id="CHEBI:57513"/>
        <dbReference type="ChEBI" id="CHEBI:58725"/>
        <dbReference type="EC" id="2.3.1.4"/>
    </reaction>
</comment>
<organism evidence="13 14">
    <name type="scientific">[Myrmecia] bisecta</name>
    <dbReference type="NCBI Taxonomy" id="41462"/>
    <lineage>
        <taxon>Eukaryota</taxon>
        <taxon>Viridiplantae</taxon>
        <taxon>Chlorophyta</taxon>
        <taxon>core chlorophytes</taxon>
        <taxon>Trebouxiophyceae</taxon>
        <taxon>Trebouxiales</taxon>
        <taxon>Trebouxiaceae</taxon>
        <taxon>Myrmecia</taxon>
    </lineage>
</organism>
<dbReference type="InterPro" id="IPR016181">
    <property type="entry name" value="Acyl_CoA_acyltransferase"/>
</dbReference>
<dbReference type="SUPFAM" id="SSF55729">
    <property type="entry name" value="Acyl-CoA N-acyltransferases (Nat)"/>
    <property type="match status" value="1"/>
</dbReference>
<dbReference type="AlphaFoldDB" id="A0AAW1PMV9"/>
<dbReference type="PROSITE" id="PS51186">
    <property type="entry name" value="GNAT"/>
    <property type="match status" value="1"/>
</dbReference>
<evidence type="ECO:0000313" key="14">
    <source>
        <dbReference type="Proteomes" id="UP001489004"/>
    </source>
</evidence>
<dbReference type="Gene3D" id="3.40.630.30">
    <property type="match status" value="1"/>
</dbReference>
<dbReference type="GO" id="GO:0004343">
    <property type="term" value="F:glucosamine 6-phosphate N-acetyltransferase activity"/>
    <property type="evidence" value="ECO:0007669"/>
    <property type="project" value="UniProtKB-UniRule"/>
</dbReference>
<dbReference type="FunFam" id="3.40.630.30:FF:000048">
    <property type="entry name" value="Glucosamine 6-phosphate N-acetyltransferase"/>
    <property type="match status" value="1"/>
</dbReference>
<proteinExistence type="inferred from homology"/>
<dbReference type="GO" id="GO:0006048">
    <property type="term" value="P:UDP-N-acetylglucosamine biosynthetic process"/>
    <property type="evidence" value="ECO:0007669"/>
    <property type="project" value="UniProtKB-UniRule"/>
</dbReference>
<reference evidence="13 14" key="1">
    <citation type="journal article" date="2024" name="Nat. Commun.">
        <title>Phylogenomics reveals the evolutionary origins of lichenization in chlorophyte algae.</title>
        <authorList>
            <person name="Puginier C."/>
            <person name="Libourel C."/>
            <person name="Otte J."/>
            <person name="Skaloud P."/>
            <person name="Haon M."/>
            <person name="Grisel S."/>
            <person name="Petersen M."/>
            <person name="Berrin J.G."/>
            <person name="Delaux P.M."/>
            <person name="Dal Grande F."/>
            <person name="Keller J."/>
        </authorList>
    </citation>
    <scope>NUCLEOTIDE SEQUENCE [LARGE SCALE GENOMIC DNA]</scope>
    <source>
        <strain evidence="13 14">SAG 2043</strain>
    </source>
</reference>
<dbReference type="InterPro" id="IPR039143">
    <property type="entry name" value="GNPNAT1-like"/>
</dbReference>
<keyword evidence="7" id="KW-0256">Endoplasmic reticulum</keyword>
<evidence type="ECO:0000256" key="11">
    <source>
        <dbReference type="RuleBase" id="RU365086"/>
    </source>
</evidence>
<gene>
    <name evidence="13" type="ORF">WJX72_000631</name>
</gene>
<dbReference type="Pfam" id="PF00583">
    <property type="entry name" value="Acetyltransf_1"/>
    <property type="match status" value="1"/>
</dbReference>
<evidence type="ECO:0000256" key="5">
    <source>
        <dbReference type="ARBA" id="ARBA00011738"/>
    </source>
</evidence>
<evidence type="ECO:0000256" key="6">
    <source>
        <dbReference type="ARBA" id="ARBA00022679"/>
    </source>
</evidence>
<evidence type="ECO:0000256" key="3">
    <source>
        <dbReference type="ARBA" id="ARBA00004832"/>
    </source>
</evidence>
<keyword evidence="9 11" id="KW-0012">Acyltransferase</keyword>
<dbReference type="GO" id="GO:0005789">
    <property type="term" value="C:endoplasmic reticulum membrane"/>
    <property type="evidence" value="ECO:0007669"/>
    <property type="project" value="UniProtKB-SubCell"/>
</dbReference>
<dbReference type="EC" id="2.3.1.4" evidence="11"/>
<dbReference type="GO" id="GO:0006044">
    <property type="term" value="P:N-acetylglucosamine metabolic process"/>
    <property type="evidence" value="ECO:0007669"/>
    <property type="project" value="UniProtKB-ARBA"/>
</dbReference>
<keyword evidence="14" id="KW-1185">Reference proteome</keyword>
<dbReference type="PANTHER" id="PTHR13355:SF11">
    <property type="entry name" value="GLUCOSAMINE 6-PHOSPHATE N-ACETYLTRANSFERASE"/>
    <property type="match status" value="1"/>
</dbReference>
<accession>A0AAW1PMV9</accession>
<dbReference type="PANTHER" id="PTHR13355">
    <property type="entry name" value="GLUCOSAMINE 6-PHOSPHATE N-ACETYLTRANSFERASE"/>
    <property type="match status" value="1"/>
</dbReference>
<keyword evidence="8" id="KW-0472">Membrane</keyword>
<dbReference type="InterPro" id="IPR000182">
    <property type="entry name" value="GNAT_dom"/>
</dbReference>
<evidence type="ECO:0000256" key="8">
    <source>
        <dbReference type="ARBA" id="ARBA00023136"/>
    </source>
</evidence>
<comment type="subcellular location">
    <subcellularLocation>
        <location evidence="1">Endomembrane system</location>
        <topology evidence="1">Peripheral membrane protein</topology>
    </subcellularLocation>
    <subcellularLocation>
        <location evidence="2">Endoplasmic reticulum membrane</location>
    </subcellularLocation>
</comment>
<evidence type="ECO:0000313" key="13">
    <source>
        <dbReference type="EMBL" id="KAK9811248.1"/>
    </source>
</evidence>
<evidence type="ECO:0000259" key="12">
    <source>
        <dbReference type="PROSITE" id="PS51186"/>
    </source>
</evidence>
<dbReference type="Proteomes" id="UP001489004">
    <property type="component" value="Unassembled WGS sequence"/>
</dbReference>
<comment type="caution">
    <text evidence="13">The sequence shown here is derived from an EMBL/GenBank/DDBJ whole genome shotgun (WGS) entry which is preliminary data.</text>
</comment>
<protein>
    <recommendedName>
        <fullName evidence="11">Glucosamine 6-phosphate N-acetyltransferase</fullName>
        <ecNumber evidence="11">2.3.1.4</ecNumber>
    </recommendedName>
</protein>
<evidence type="ECO:0000256" key="10">
    <source>
        <dbReference type="ARBA" id="ARBA00048964"/>
    </source>
</evidence>
<evidence type="ECO:0000256" key="2">
    <source>
        <dbReference type="ARBA" id="ARBA00004586"/>
    </source>
</evidence>
<evidence type="ECO:0000256" key="1">
    <source>
        <dbReference type="ARBA" id="ARBA00004184"/>
    </source>
</evidence>
<evidence type="ECO:0000256" key="4">
    <source>
        <dbReference type="ARBA" id="ARBA00006048"/>
    </source>
</evidence>